<sequence length="161" mass="16955">MDPDSESTPIAAAAVSLGLPAGPDAAATLQTIAQTVAVTEAFGHDDVDAIGLVVNEMTTELVGSADDEAVVHCEITSSASVVHVQLGATTHRVPRQDCDDLDWQVVYALAPSATVRSRPDTSGDGFWTQMQFRWDRGRFSTRGTHALREIAGARSGFTSAA</sequence>
<evidence type="ECO:0000313" key="2">
    <source>
        <dbReference type="Proteomes" id="UP000290439"/>
    </source>
</evidence>
<protein>
    <recommendedName>
        <fullName evidence="3">ATP-binding protein</fullName>
    </recommendedName>
</protein>
<gene>
    <name evidence="1" type="ORF">NCTC10797_00183</name>
</gene>
<evidence type="ECO:0008006" key="3">
    <source>
        <dbReference type="Google" id="ProtNLM"/>
    </source>
</evidence>
<dbReference type="EMBL" id="LR215973">
    <property type="protein sequence ID" value="VFA96434.1"/>
    <property type="molecule type" value="Genomic_DNA"/>
</dbReference>
<evidence type="ECO:0000313" key="1">
    <source>
        <dbReference type="EMBL" id="VFA96434.1"/>
    </source>
</evidence>
<dbReference type="Proteomes" id="UP000290439">
    <property type="component" value="Chromosome"/>
</dbReference>
<dbReference type="AlphaFoldDB" id="A0A4U8VWV3"/>
<reference evidence="1 2" key="1">
    <citation type="submission" date="2019-02" db="EMBL/GenBank/DDBJ databases">
        <authorList>
            <consortium name="Pathogen Informatics"/>
        </authorList>
    </citation>
    <scope>NUCLEOTIDE SEQUENCE [LARGE SCALE GENOMIC DNA]</scope>
    <source>
        <strain evidence="1 2">3012STDY6756504</strain>
    </source>
</reference>
<name>A0A4U8VWV3_9NOCA</name>
<proteinExistence type="predicted"/>
<accession>A0A4U8VWV3</accession>
<organism evidence="1 2">
    <name type="scientific">Nocardia cyriacigeorgica</name>
    <dbReference type="NCBI Taxonomy" id="135487"/>
    <lineage>
        <taxon>Bacteria</taxon>
        <taxon>Bacillati</taxon>
        <taxon>Actinomycetota</taxon>
        <taxon>Actinomycetes</taxon>
        <taxon>Mycobacteriales</taxon>
        <taxon>Nocardiaceae</taxon>
        <taxon>Nocardia</taxon>
    </lineage>
</organism>
<dbReference type="RefSeq" id="WP_165448794.1">
    <property type="nucleotide sequence ID" value="NZ_LR215973.1"/>
</dbReference>